<keyword evidence="1" id="KW-1133">Transmembrane helix</keyword>
<dbReference type="Pfam" id="PF26639">
    <property type="entry name" value="Het-6_barrel"/>
    <property type="match status" value="1"/>
</dbReference>
<keyword evidence="1" id="KW-0812">Transmembrane</keyword>
<dbReference type="Proteomes" id="UP001175000">
    <property type="component" value="Unassembled WGS sequence"/>
</dbReference>
<name>A0AA40BV04_9PEZI</name>
<organism evidence="3 4">
    <name type="scientific">Immersiella caudata</name>
    <dbReference type="NCBI Taxonomy" id="314043"/>
    <lineage>
        <taxon>Eukaryota</taxon>
        <taxon>Fungi</taxon>
        <taxon>Dikarya</taxon>
        <taxon>Ascomycota</taxon>
        <taxon>Pezizomycotina</taxon>
        <taxon>Sordariomycetes</taxon>
        <taxon>Sordariomycetidae</taxon>
        <taxon>Sordariales</taxon>
        <taxon>Lasiosphaeriaceae</taxon>
        <taxon>Immersiella</taxon>
    </lineage>
</organism>
<keyword evidence="4" id="KW-1185">Reference proteome</keyword>
<protein>
    <submittedName>
        <fullName evidence="3">Heterokaryon incompatibility protein-domain-containing protein</fullName>
    </submittedName>
</protein>
<evidence type="ECO:0000259" key="2">
    <source>
        <dbReference type="Pfam" id="PF06985"/>
    </source>
</evidence>
<accession>A0AA40BV04</accession>
<dbReference type="PANTHER" id="PTHR24148">
    <property type="entry name" value="ANKYRIN REPEAT DOMAIN-CONTAINING PROTEIN 39 HOMOLOG-RELATED"/>
    <property type="match status" value="1"/>
</dbReference>
<dbReference type="InterPro" id="IPR010730">
    <property type="entry name" value="HET"/>
</dbReference>
<evidence type="ECO:0000313" key="3">
    <source>
        <dbReference type="EMBL" id="KAK0614659.1"/>
    </source>
</evidence>
<reference evidence="3" key="1">
    <citation type="submission" date="2023-06" db="EMBL/GenBank/DDBJ databases">
        <title>Genome-scale phylogeny and comparative genomics of the fungal order Sordariales.</title>
        <authorList>
            <consortium name="Lawrence Berkeley National Laboratory"/>
            <person name="Hensen N."/>
            <person name="Bonometti L."/>
            <person name="Westerberg I."/>
            <person name="Brannstrom I.O."/>
            <person name="Guillou S."/>
            <person name="Cros-Aarteil S."/>
            <person name="Calhoun S."/>
            <person name="Haridas S."/>
            <person name="Kuo A."/>
            <person name="Mondo S."/>
            <person name="Pangilinan J."/>
            <person name="Riley R."/>
            <person name="Labutti K."/>
            <person name="Andreopoulos B."/>
            <person name="Lipzen A."/>
            <person name="Chen C."/>
            <person name="Yanf M."/>
            <person name="Daum C."/>
            <person name="Ng V."/>
            <person name="Clum A."/>
            <person name="Steindorff A."/>
            <person name="Ohm R."/>
            <person name="Martin F."/>
            <person name="Silar P."/>
            <person name="Natvig D."/>
            <person name="Lalanne C."/>
            <person name="Gautier V."/>
            <person name="Ament-Velasquez S.L."/>
            <person name="Kruys A."/>
            <person name="Hutchinson M.I."/>
            <person name="Powell A.J."/>
            <person name="Barry K."/>
            <person name="Miller A.N."/>
            <person name="Grigoriev I.V."/>
            <person name="Debuchy R."/>
            <person name="Gladieux P."/>
            <person name="Thoren M.H."/>
            <person name="Johannesson H."/>
        </authorList>
    </citation>
    <scope>NUCLEOTIDE SEQUENCE</scope>
    <source>
        <strain evidence="3">CBS 606.72</strain>
    </source>
</reference>
<evidence type="ECO:0000256" key="1">
    <source>
        <dbReference type="SAM" id="Phobius"/>
    </source>
</evidence>
<feature type="transmembrane region" description="Helical" evidence="1">
    <location>
        <begin position="95"/>
        <end position="112"/>
    </location>
</feature>
<feature type="transmembrane region" description="Helical" evidence="1">
    <location>
        <begin position="48"/>
        <end position="75"/>
    </location>
</feature>
<dbReference type="EMBL" id="JAULSU010000006">
    <property type="protein sequence ID" value="KAK0614659.1"/>
    <property type="molecule type" value="Genomic_DNA"/>
</dbReference>
<sequence length="851" mass="95803">MGSQPYPEAPNGHKLNDKERRWIRIASSLLYLRSFRIKRHATEQIKEILIFLCLFPPPVVGGYGWPLGQVFLAVLMGRHAWKLKSGGPWSHRGTLRTAAAIAVWFWIVTNVHTREDLLIFFQPIWMKVVWIVLAPFLYALCMAATVGWVQLQVFFLMSLAKAATAIGLEALGDVYQKLRARGEHVNRQRLHEFDRPRFVYTSLPLDNDRIRLLLIHPHHRNQPVFCSLFDAELKSAPSFEAISYRHEECEGNLIIPHQSIIVNNHLLPINCNIFRLLNDLRSPFLPRLIWIDAICIDSSSPTEKAHQVRLMKRIYSSASLVTVWLGSNLVETSRALLLPQNMNLPEWITPPPLLPHVPASTVDRALETLSAVFAFRLVQQFRRTMHTTTTNEAKLTAYHDAAKHRFTAWWVPLMEMLQHQWFERVWAATEVALARSEVQLVFGRVGYDWDDFVEGMQALAGNALMAGVLQWVGQEDRWRRIGGARVRNINNASYMQLWRVKRMVGQKVEFGEVMDVVRGVFKASDARDVVFCVEGFVDDEGVWGRLTEVDYSKGAEEVYLGAAMRVIRQKSIFEVLARGGTGYGRDGSERVQGLPSWVPDWSVGRSDVLLGYATDRTSNNYRAGGVANTADTASEVVGETLVVRGAAELDVVAEVARPEPEPAEDDLGSCAAVGAHPEVFKASRDLIMSSGIVKDPYPHTASGPAPLEDVFMRLLIGDRTETDWPAPDSIRVLYERWLGAMNLYEKQDAAETEDELLEGAMAARGYRGLIARAWFGRRVAVTSKGYVCLVPRGAKKGDRIFLVDGARTPYVLRLRSEAEEEFEFVGECYVHGAMDGSAVDSDAPRKSIRLA</sequence>
<evidence type="ECO:0000313" key="4">
    <source>
        <dbReference type="Proteomes" id="UP001175000"/>
    </source>
</evidence>
<dbReference type="InterPro" id="IPR052895">
    <property type="entry name" value="HetReg/Transcr_Mod"/>
</dbReference>
<gene>
    <name evidence="3" type="ORF">B0T14DRAFT_528857</name>
</gene>
<dbReference type="AlphaFoldDB" id="A0AA40BV04"/>
<dbReference type="Pfam" id="PF06985">
    <property type="entry name" value="HET"/>
    <property type="match status" value="1"/>
</dbReference>
<dbReference type="PANTHER" id="PTHR24148:SF64">
    <property type="entry name" value="HETEROKARYON INCOMPATIBILITY DOMAIN-CONTAINING PROTEIN"/>
    <property type="match status" value="1"/>
</dbReference>
<keyword evidence="1" id="KW-0472">Membrane</keyword>
<feature type="domain" description="Heterokaryon incompatibility" evidence="2">
    <location>
        <begin position="239"/>
        <end position="332"/>
    </location>
</feature>
<comment type="caution">
    <text evidence="3">The sequence shown here is derived from an EMBL/GenBank/DDBJ whole genome shotgun (WGS) entry which is preliminary data.</text>
</comment>
<proteinExistence type="predicted"/>
<feature type="transmembrane region" description="Helical" evidence="1">
    <location>
        <begin position="124"/>
        <end position="149"/>
    </location>
</feature>